<evidence type="ECO:0000256" key="1">
    <source>
        <dbReference type="ARBA" id="ARBA00022603"/>
    </source>
</evidence>
<accession>A0ABQ9EDE5</accession>
<keyword evidence="2" id="KW-0808">Transferase</keyword>
<keyword evidence="6" id="KW-1185">Reference proteome</keyword>
<dbReference type="PANTHER" id="PTHR11103">
    <property type="entry name" value="SLR1189 PROTEIN"/>
    <property type="match status" value="1"/>
</dbReference>
<comment type="caution">
    <text evidence="5">The sequence shown here is derived from an EMBL/GenBank/DDBJ whole genome shotgun (WGS) entry which is preliminary data.</text>
</comment>
<dbReference type="Pfam" id="PF02574">
    <property type="entry name" value="S-methyl_trans"/>
    <property type="match status" value="1"/>
</dbReference>
<sequence length="271" mass="30303">MIRRRASLESLLERLQNGGSILTAEGYIFEFERKGYLKAGTFVPEVVLDYPDLVRAQHEEYVHAGSDVVLAFTYYAHREKLRLIGKEDMLEKMNTEALRIAREVADRTGTLMAGNICNSTEQVEWAVKGGADFIVAETFGEYGEAALALKAIKQYGQDDVPIGEACKMLEDEGAAVVGLNCNKLAFPLDLASCYCTRDEIRNFAMEAKDIGVQYIGLCCGNSSNYFRIVADVYGKSPPANKFAPEMEKHYIFGKSDDFSDYYTKGLRQQML</sequence>
<dbReference type="PIRSF" id="PIRSF037505">
    <property type="entry name" value="Betaine_HMT"/>
    <property type="match status" value="1"/>
</dbReference>
<feature type="domain" description="Hcy-binding" evidence="4">
    <location>
        <begin position="47"/>
        <end position="183"/>
    </location>
</feature>
<name>A0ABQ9EDE5_TEGGR</name>
<gene>
    <name evidence="5" type="ORF">KUTeg_020843</name>
</gene>
<dbReference type="EMBL" id="JARBDR010000918">
    <property type="protein sequence ID" value="KAJ8301856.1"/>
    <property type="molecule type" value="Genomic_DNA"/>
</dbReference>
<dbReference type="PANTHER" id="PTHR11103:SF18">
    <property type="entry name" value="SLR1189 PROTEIN"/>
    <property type="match status" value="1"/>
</dbReference>
<dbReference type="InterPro" id="IPR036589">
    <property type="entry name" value="HCY_dom_sf"/>
</dbReference>
<evidence type="ECO:0000256" key="2">
    <source>
        <dbReference type="ARBA" id="ARBA00022679"/>
    </source>
</evidence>
<evidence type="ECO:0000313" key="6">
    <source>
        <dbReference type="Proteomes" id="UP001217089"/>
    </source>
</evidence>
<organism evidence="5 6">
    <name type="scientific">Tegillarca granosa</name>
    <name type="common">Malaysian cockle</name>
    <name type="synonym">Anadara granosa</name>
    <dbReference type="NCBI Taxonomy" id="220873"/>
    <lineage>
        <taxon>Eukaryota</taxon>
        <taxon>Metazoa</taxon>
        <taxon>Spiralia</taxon>
        <taxon>Lophotrochozoa</taxon>
        <taxon>Mollusca</taxon>
        <taxon>Bivalvia</taxon>
        <taxon>Autobranchia</taxon>
        <taxon>Pteriomorphia</taxon>
        <taxon>Arcoida</taxon>
        <taxon>Arcoidea</taxon>
        <taxon>Arcidae</taxon>
        <taxon>Tegillarca</taxon>
    </lineage>
</organism>
<reference evidence="5 6" key="1">
    <citation type="submission" date="2022-12" db="EMBL/GenBank/DDBJ databases">
        <title>Chromosome-level genome of Tegillarca granosa.</title>
        <authorList>
            <person name="Kim J."/>
        </authorList>
    </citation>
    <scope>NUCLEOTIDE SEQUENCE [LARGE SCALE GENOMIC DNA]</scope>
    <source>
        <strain evidence="5">Teg-2019</strain>
        <tissue evidence="5">Adductor muscle</tissue>
    </source>
</reference>
<dbReference type="Proteomes" id="UP001217089">
    <property type="component" value="Unassembled WGS sequence"/>
</dbReference>
<dbReference type="SUPFAM" id="SSF82282">
    <property type="entry name" value="Homocysteine S-methyltransferase"/>
    <property type="match status" value="1"/>
</dbReference>
<proteinExistence type="predicted"/>
<dbReference type="Gene3D" id="3.20.20.330">
    <property type="entry name" value="Homocysteine-binding-like domain"/>
    <property type="match status" value="2"/>
</dbReference>
<dbReference type="InterPro" id="IPR003726">
    <property type="entry name" value="HCY_dom"/>
</dbReference>
<evidence type="ECO:0000313" key="5">
    <source>
        <dbReference type="EMBL" id="KAJ8301856.1"/>
    </source>
</evidence>
<comment type="pathway">
    <text evidence="3">Amino-acid biosynthesis; L-methionine biosynthesis via de novo pathway.</text>
</comment>
<keyword evidence="1" id="KW-0489">Methyltransferase</keyword>
<dbReference type="InterPro" id="IPR017226">
    <property type="entry name" value="BHMT-like"/>
</dbReference>
<feature type="non-terminal residue" evidence="5">
    <location>
        <position position="271"/>
    </location>
</feature>
<protein>
    <recommendedName>
        <fullName evidence="4">Hcy-binding domain-containing protein</fullName>
    </recommendedName>
</protein>
<evidence type="ECO:0000259" key="4">
    <source>
        <dbReference type="Pfam" id="PF02574"/>
    </source>
</evidence>
<evidence type="ECO:0000256" key="3">
    <source>
        <dbReference type="ARBA" id="ARBA00034478"/>
    </source>
</evidence>